<feature type="compositionally biased region" description="Polar residues" evidence="1">
    <location>
        <begin position="43"/>
        <end position="53"/>
    </location>
</feature>
<organism evidence="2 3">
    <name type="scientific">Cephalotrichum gorgonifer</name>
    <dbReference type="NCBI Taxonomy" id="2041049"/>
    <lineage>
        <taxon>Eukaryota</taxon>
        <taxon>Fungi</taxon>
        <taxon>Dikarya</taxon>
        <taxon>Ascomycota</taxon>
        <taxon>Pezizomycotina</taxon>
        <taxon>Sordariomycetes</taxon>
        <taxon>Hypocreomycetidae</taxon>
        <taxon>Microascales</taxon>
        <taxon>Microascaceae</taxon>
        <taxon>Cephalotrichum</taxon>
    </lineage>
</organism>
<feature type="compositionally biased region" description="Polar residues" evidence="1">
    <location>
        <begin position="96"/>
        <end position="116"/>
    </location>
</feature>
<comment type="caution">
    <text evidence="2">The sequence shown here is derived from an EMBL/GenBank/DDBJ whole genome shotgun (WGS) entry which is preliminary data.</text>
</comment>
<proteinExistence type="predicted"/>
<evidence type="ECO:0000256" key="1">
    <source>
        <dbReference type="SAM" id="MobiDB-lite"/>
    </source>
</evidence>
<name>A0AAE8MYS0_9PEZI</name>
<feature type="region of interest" description="Disordered" evidence="1">
    <location>
        <begin position="1"/>
        <end position="29"/>
    </location>
</feature>
<sequence length="249" mass="27703">MDESQIPPRGPHHSPRTPGNGPQESSYRPCILDSDPVFWMYDPQTTSAYSPNTALYEPSSPLYKPQPSSRQSPQDSLGTILNEPSSSPYGSLSLPFNPQSSPRQSSLHSPQISLHSLRSEERRSTREVVSAVMESLEDDAEDVYRAICTADEVSSGSETARRESQGRDTEHAFEVHSSRIGPVRGIRTRENRYGNSDGDRFLTWDGFLVRVSSQFRDIQGSNSSSNSRSRATDSYSGRFRPTGEIVLFP</sequence>
<dbReference type="AlphaFoldDB" id="A0AAE8MYS0"/>
<dbReference type="Proteomes" id="UP001187682">
    <property type="component" value="Unassembled WGS sequence"/>
</dbReference>
<feature type="compositionally biased region" description="Low complexity" evidence="1">
    <location>
        <begin position="84"/>
        <end position="95"/>
    </location>
</feature>
<protein>
    <submittedName>
        <fullName evidence="2">Uncharacterized protein</fullName>
    </submittedName>
</protein>
<feature type="region of interest" description="Disordered" evidence="1">
    <location>
        <begin position="218"/>
        <end position="237"/>
    </location>
</feature>
<keyword evidence="3" id="KW-1185">Reference proteome</keyword>
<feature type="compositionally biased region" description="Low complexity" evidence="1">
    <location>
        <begin position="65"/>
        <end position="74"/>
    </location>
</feature>
<evidence type="ECO:0000313" key="2">
    <source>
        <dbReference type="EMBL" id="SPO03065.1"/>
    </source>
</evidence>
<accession>A0AAE8MYS0</accession>
<dbReference type="EMBL" id="ONZQ02000007">
    <property type="protein sequence ID" value="SPO03065.1"/>
    <property type="molecule type" value="Genomic_DNA"/>
</dbReference>
<gene>
    <name evidence="2" type="ORF">DNG_05746</name>
</gene>
<evidence type="ECO:0000313" key="3">
    <source>
        <dbReference type="Proteomes" id="UP001187682"/>
    </source>
</evidence>
<feature type="region of interest" description="Disordered" evidence="1">
    <location>
        <begin position="41"/>
        <end position="125"/>
    </location>
</feature>
<reference evidence="2" key="1">
    <citation type="submission" date="2018-03" db="EMBL/GenBank/DDBJ databases">
        <authorList>
            <person name="Guldener U."/>
        </authorList>
    </citation>
    <scope>NUCLEOTIDE SEQUENCE</scope>
</reference>